<name>R7RXB8_STEHR</name>
<dbReference type="KEGG" id="shs:STEHIDRAFT_164099"/>
<dbReference type="AlphaFoldDB" id="R7RXB8"/>
<evidence type="ECO:0000313" key="2">
    <source>
        <dbReference type="Proteomes" id="UP000053927"/>
    </source>
</evidence>
<feature type="non-terminal residue" evidence="1">
    <location>
        <position position="81"/>
    </location>
</feature>
<accession>R7RXB8</accession>
<evidence type="ECO:0000313" key="1">
    <source>
        <dbReference type="EMBL" id="EIM79012.1"/>
    </source>
</evidence>
<dbReference type="Proteomes" id="UP000053927">
    <property type="component" value="Unassembled WGS sequence"/>
</dbReference>
<proteinExistence type="predicted"/>
<dbReference type="RefSeq" id="XP_007311890.1">
    <property type="nucleotide sequence ID" value="XM_007311828.1"/>
</dbReference>
<organism evidence="1 2">
    <name type="scientific">Stereum hirsutum (strain FP-91666)</name>
    <name type="common">White-rot fungus</name>
    <dbReference type="NCBI Taxonomy" id="721885"/>
    <lineage>
        <taxon>Eukaryota</taxon>
        <taxon>Fungi</taxon>
        <taxon>Dikarya</taxon>
        <taxon>Basidiomycota</taxon>
        <taxon>Agaricomycotina</taxon>
        <taxon>Agaricomycetes</taxon>
        <taxon>Russulales</taxon>
        <taxon>Stereaceae</taxon>
        <taxon>Stereum</taxon>
    </lineage>
</organism>
<gene>
    <name evidence="1" type="ORF">STEHIDRAFT_164099</name>
</gene>
<dbReference type="EMBL" id="JH687449">
    <property type="protein sequence ID" value="EIM79012.1"/>
    <property type="molecule type" value="Genomic_DNA"/>
</dbReference>
<protein>
    <submittedName>
        <fullName evidence="1">Uncharacterized protein</fullName>
    </submittedName>
</protein>
<dbReference type="GeneID" id="18802534"/>
<sequence length="81" mass="8752">MASPPKSLGEVNNISVHSKPTDSVTVSLLPEKAVVISYQCIRLIRTTLEEDPTALNDWHSSSFLPVTIKVSGLLVQPLNPA</sequence>
<reference evidence="2" key="1">
    <citation type="journal article" date="2012" name="Science">
        <title>The Paleozoic origin of enzymatic lignin decomposition reconstructed from 31 fungal genomes.</title>
        <authorList>
            <person name="Floudas D."/>
            <person name="Binder M."/>
            <person name="Riley R."/>
            <person name="Barry K."/>
            <person name="Blanchette R.A."/>
            <person name="Henrissat B."/>
            <person name="Martinez A.T."/>
            <person name="Otillar R."/>
            <person name="Spatafora J.W."/>
            <person name="Yadav J.S."/>
            <person name="Aerts A."/>
            <person name="Benoit I."/>
            <person name="Boyd A."/>
            <person name="Carlson A."/>
            <person name="Copeland A."/>
            <person name="Coutinho P.M."/>
            <person name="de Vries R.P."/>
            <person name="Ferreira P."/>
            <person name="Findley K."/>
            <person name="Foster B."/>
            <person name="Gaskell J."/>
            <person name="Glotzer D."/>
            <person name="Gorecki P."/>
            <person name="Heitman J."/>
            <person name="Hesse C."/>
            <person name="Hori C."/>
            <person name="Igarashi K."/>
            <person name="Jurgens J.A."/>
            <person name="Kallen N."/>
            <person name="Kersten P."/>
            <person name="Kohler A."/>
            <person name="Kuees U."/>
            <person name="Kumar T.K.A."/>
            <person name="Kuo A."/>
            <person name="LaButti K."/>
            <person name="Larrondo L.F."/>
            <person name="Lindquist E."/>
            <person name="Ling A."/>
            <person name="Lombard V."/>
            <person name="Lucas S."/>
            <person name="Lundell T."/>
            <person name="Martin R."/>
            <person name="McLaughlin D.J."/>
            <person name="Morgenstern I."/>
            <person name="Morin E."/>
            <person name="Murat C."/>
            <person name="Nagy L.G."/>
            <person name="Nolan M."/>
            <person name="Ohm R.A."/>
            <person name="Patyshakuliyeva A."/>
            <person name="Rokas A."/>
            <person name="Ruiz-Duenas F.J."/>
            <person name="Sabat G."/>
            <person name="Salamov A."/>
            <person name="Samejima M."/>
            <person name="Schmutz J."/>
            <person name="Slot J.C."/>
            <person name="St John F."/>
            <person name="Stenlid J."/>
            <person name="Sun H."/>
            <person name="Sun S."/>
            <person name="Syed K."/>
            <person name="Tsang A."/>
            <person name="Wiebenga A."/>
            <person name="Young D."/>
            <person name="Pisabarro A."/>
            <person name="Eastwood D.C."/>
            <person name="Martin F."/>
            <person name="Cullen D."/>
            <person name="Grigoriev I.V."/>
            <person name="Hibbett D.S."/>
        </authorList>
    </citation>
    <scope>NUCLEOTIDE SEQUENCE [LARGE SCALE GENOMIC DNA]</scope>
    <source>
        <strain evidence="2">FP-91666</strain>
    </source>
</reference>
<dbReference type="OrthoDB" id="3241874at2759"/>
<keyword evidence="2" id="KW-1185">Reference proteome</keyword>